<evidence type="ECO:0000313" key="3">
    <source>
        <dbReference type="EMBL" id="MEN3068348.1"/>
    </source>
</evidence>
<keyword evidence="1 2" id="KW-0732">Signal</keyword>
<dbReference type="InterPro" id="IPR038404">
    <property type="entry name" value="TRAP_DctP_sf"/>
</dbReference>
<dbReference type="PANTHER" id="PTHR33376:SF2">
    <property type="entry name" value="DICARBOXYLATE-BINDING PERIPLASMIC PROTEIN"/>
    <property type="match status" value="1"/>
</dbReference>
<dbReference type="InterPro" id="IPR018389">
    <property type="entry name" value="DctP_fam"/>
</dbReference>
<accession>A0ABU9YXT1</accession>
<dbReference type="Pfam" id="PF03480">
    <property type="entry name" value="DctP"/>
    <property type="match status" value="1"/>
</dbReference>
<feature type="signal peptide" evidence="2">
    <location>
        <begin position="1"/>
        <end position="20"/>
    </location>
</feature>
<dbReference type="NCBIfam" id="NF037995">
    <property type="entry name" value="TRAP_S1"/>
    <property type="match status" value="1"/>
</dbReference>
<dbReference type="RefSeq" id="WP_345919117.1">
    <property type="nucleotide sequence ID" value="NZ_JBDIVE010000003.1"/>
</dbReference>
<comment type="caution">
    <text evidence="3">The sequence shown here is derived from an EMBL/GenBank/DDBJ whole genome shotgun (WGS) entry which is preliminary data.</text>
</comment>
<keyword evidence="4" id="KW-1185">Reference proteome</keyword>
<protein>
    <submittedName>
        <fullName evidence="3">TRAP transporter substrate-binding protein DctP</fullName>
    </submittedName>
</protein>
<feature type="chain" id="PRO_5045923818" evidence="2">
    <location>
        <begin position="21"/>
        <end position="325"/>
    </location>
</feature>
<proteinExistence type="predicted"/>
<sequence length="325" mass="36491">MWRKLFVLALAASLQLTAQAAELKAWVLQGDAYPNHQGLNYFLDQLRSRSNGKFDGKLFSADNLGDQKKALSMFRSGELDFAVLSNGALSQAVPEMKVMSLPFIFKNADHMFRTLDGEIGQNLERNLAQRGFVVLAWYDGGTRNFFSRNKPVRYASDLAGLKVRVANRSELQRMLEALGAQSVNLPYEQVRAALDNGSLDAAENDIVSYQLSEQYKSARYYTISHYSVVPEALAISTQLWQKLTPAEQALVRQTARDSATEMRAIWAQKTATIRKQLEKEGVKFYEMRDNSSFITRMNSVYSPILSNPSSGDLMLKVMTLGQTQS</sequence>
<name>A0ABU9YXT1_9RHOO</name>
<organism evidence="3 4">
    <name type="scientific">Uliginosibacterium sediminicola</name>
    <dbReference type="NCBI Taxonomy" id="2024550"/>
    <lineage>
        <taxon>Bacteria</taxon>
        <taxon>Pseudomonadati</taxon>
        <taxon>Pseudomonadota</taxon>
        <taxon>Betaproteobacteria</taxon>
        <taxon>Rhodocyclales</taxon>
        <taxon>Zoogloeaceae</taxon>
        <taxon>Uliginosibacterium</taxon>
    </lineage>
</organism>
<evidence type="ECO:0000256" key="2">
    <source>
        <dbReference type="SAM" id="SignalP"/>
    </source>
</evidence>
<dbReference type="PIRSF" id="PIRSF006470">
    <property type="entry name" value="DctB"/>
    <property type="match status" value="1"/>
</dbReference>
<dbReference type="Proteomes" id="UP001410394">
    <property type="component" value="Unassembled WGS sequence"/>
</dbReference>
<dbReference type="Gene3D" id="3.40.190.170">
    <property type="entry name" value="Bacterial extracellular solute-binding protein, family 7"/>
    <property type="match status" value="1"/>
</dbReference>
<gene>
    <name evidence="3" type="primary">dctP</name>
    <name evidence="3" type="ORF">ABDB84_07645</name>
</gene>
<evidence type="ECO:0000256" key="1">
    <source>
        <dbReference type="ARBA" id="ARBA00022729"/>
    </source>
</evidence>
<dbReference type="PANTHER" id="PTHR33376">
    <property type="match status" value="1"/>
</dbReference>
<evidence type="ECO:0000313" key="4">
    <source>
        <dbReference type="Proteomes" id="UP001410394"/>
    </source>
</evidence>
<reference evidence="3 4" key="1">
    <citation type="journal article" date="2018" name="Int. J. Syst. Evol. Microbiol.">
        <title>Uliginosibacterium sediminicola sp. nov., isolated from freshwater sediment.</title>
        <authorList>
            <person name="Hwang W.M."/>
            <person name="Kim S.M."/>
            <person name="Kang K."/>
            <person name="Ahn T.Y."/>
        </authorList>
    </citation>
    <scope>NUCLEOTIDE SEQUENCE [LARGE SCALE GENOMIC DNA]</scope>
    <source>
        <strain evidence="3 4">M1-21</strain>
    </source>
</reference>
<dbReference type="InterPro" id="IPR004682">
    <property type="entry name" value="TRAP_DctP"/>
</dbReference>
<dbReference type="SUPFAM" id="SSF53850">
    <property type="entry name" value="Periplasmic binding protein-like II"/>
    <property type="match status" value="1"/>
</dbReference>
<dbReference type="EMBL" id="JBDIVE010000003">
    <property type="protein sequence ID" value="MEN3068348.1"/>
    <property type="molecule type" value="Genomic_DNA"/>
</dbReference>